<sequence length="152" mass="17848">MKWLCTNNQRPLFNEIGCQQRFLITLFDRIWSSDKGKQKFEDDVRPRSPFDGCGISYKPPSKLLEQYSKCISKGLLKTHDNKKPKDYKYLAKSTSFGFEDMDFHIDIVFYYLRKKSKLCSPNQYIFTTINCLFNIISMMHTQGTTATLLMII</sequence>
<protein>
    <submittedName>
        <fullName evidence="1">Uncharacterized protein</fullName>
    </submittedName>
</protein>
<dbReference type="Proteomes" id="UP000824120">
    <property type="component" value="Chromosome 12"/>
</dbReference>
<evidence type="ECO:0000313" key="2">
    <source>
        <dbReference type="Proteomes" id="UP000824120"/>
    </source>
</evidence>
<evidence type="ECO:0000313" key="1">
    <source>
        <dbReference type="EMBL" id="KAG5571730.1"/>
    </source>
</evidence>
<reference evidence="1 2" key="1">
    <citation type="submission" date="2020-09" db="EMBL/GenBank/DDBJ databases">
        <title>De no assembly of potato wild relative species, Solanum commersonii.</title>
        <authorList>
            <person name="Cho K."/>
        </authorList>
    </citation>
    <scope>NUCLEOTIDE SEQUENCE [LARGE SCALE GENOMIC DNA]</scope>
    <source>
        <strain evidence="1">LZ3.2</strain>
        <tissue evidence="1">Leaf</tissue>
    </source>
</reference>
<dbReference type="EMBL" id="JACXVP010000012">
    <property type="protein sequence ID" value="KAG5571730.1"/>
    <property type="molecule type" value="Genomic_DNA"/>
</dbReference>
<gene>
    <name evidence="1" type="ORF">H5410_061496</name>
</gene>
<proteinExistence type="predicted"/>
<comment type="caution">
    <text evidence="1">The sequence shown here is derived from an EMBL/GenBank/DDBJ whole genome shotgun (WGS) entry which is preliminary data.</text>
</comment>
<organism evidence="1 2">
    <name type="scientific">Solanum commersonii</name>
    <name type="common">Commerson's wild potato</name>
    <name type="synonym">Commerson's nightshade</name>
    <dbReference type="NCBI Taxonomy" id="4109"/>
    <lineage>
        <taxon>Eukaryota</taxon>
        <taxon>Viridiplantae</taxon>
        <taxon>Streptophyta</taxon>
        <taxon>Embryophyta</taxon>
        <taxon>Tracheophyta</taxon>
        <taxon>Spermatophyta</taxon>
        <taxon>Magnoliopsida</taxon>
        <taxon>eudicotyledons</taxon>
        <taxon>Gunneridae</taxon>
        <taxon>Pentapetalae</taxon>
        <taxon>asterids</taxon>
        <taxon>lamiids</taxon>
        <taxon>Solanales</taxon>
        <taxon>Solanaceae</taxon>
        <taxon>Solanoideae</taxon>
        <taxon>Solaneae</taxon>
        <taxon>Solanum</taxon>
    </lineage>
</organism>
<keyword evidence="2" id="KW-1185">Reference proteome</keyword>
<dbReference type="AlphaFoldDB" id="A0A9J5W867"/>
<dbReference type="OrthoDB" id="1305543at2759"/>
<name>A0A9J5W867_SOLCO</name>
<accession>A0A9J5W867</accession>